<evidence type="ECO:0000256" key="1">
    <source>
        <dbReference type="SAM" id="SignalP"/>
    </source>
</evidence>
<feature type="chain" id="PRO_5001815722" evidence="1">
    <location>
        <begin position="31"/>
        <end position="237"/>
    </location>
</feature>
<reference evidence="3" key="1">
    <citation type="journal article" date="2014" name="Genome Announc.">
        <title>Genome sequence and annotation of Acremonium chrysogenum, producer of the beta-lactam antibiotic cephalosporin C.</title>
        <authorList>
            <person name="Terfehr D."/>
            <person name="Dahlmann T.A."/>
            <person name="Specht T."/>
            <person name="Zadra I."/>
            <person name="Kuernsteiner H."/>
            <person name="Kueck U."/>
        </authorList>
    </citation>
    <scope>NUCLEOTIDE SEQUENCE [LARGE SCALE GENOMIC DNA]</scope>
    <source>
        <strain evidence="3">ATCC 11550 / CBS 779.69 / DSM 880 / IAM 14645 / JCM 23072 / IMI 49137</strain>
    </source>
</reference>
<accession>A0A086TCP3</accession>
<feature type="signal peptide" evidence="1">
    <location>
        <begin position="1"/>
        <end position="30"/>
    </location>
</feature>
<keyword evidence="1" id="KW-0732">Signal</keyword>
<dbReference type="OrthoDB" id="5047636at2759"/>
<name>A0A086TCP3_HAPC1</name>
<comment type="caution">
    <text evidence="2">The sequence shown here is derived from an EMBL/GenBank/DDBJ whole genome shotgun (WGS) entry which is preliminary data.</text>
</comment>
<gene>
    <name evidence="2" type="ORF">ACRE_020600</name>
</gene>
<evidence type="ECO:0000313" key="2">
    <source>
        <dbReference type="EMBL" id="KFH47125.1"/>
    </source>
</evidence>
<proteinExistence type="predicted"/>
<dbReference type="HOGENOM" id="CLU_1170370_0_0_1"/>
<dbReference type="Proteomes" id="UP000029964">
    <property type="component" value="Unassembled WGS sequence"/>
</dbReference>
<protein>
    <submittedName>
        <fullName evidence="2">Uncharacterized protein</fullName>
    </submittedName>
</protein>
<keyword evidence="3" id="KW-1185">Reference proteome</keyword>
<sequence>MMGPKSLRSGFAQLLAAVFCLLAATSLCIAAPYDRALALLDPVRLTSRALTPALLDFKQKLESRTHGVATGDTEFFDFTEDRSYRIASDGFEGCVGIVLATNKGAIVGHYVQTNQGVEEAAERITALYNEHRDKVAGATPLIYAMVKIDDETLQEPEIVQSHIDMVQALTGKEPRLVDYINAVDTMVDEDGELIEDLDLDNMQYGALLVENEGGGNSPTNVIFVDINLIKESVQPAA</sequence>
<evidence type="ECO:0000313" key="3">
    <source>
        <dbReference type="Proteomes" id="UP000029964"/>
    </source>
</evidence>
<dbReference type="AlphaFoldDB" id="A0A086TCP3"/>
<organism evidence="2 3">
    <name type="scientific">Hapsidospora chrysogenum (strain ATCC 11550 / CBS 779.69 / DSM 880 / IAM 14645 / JCM 23072 / IMI 49137)</name>
    <name type="common">Acremonium chrysogenum</name>
    <dbReference type="NCBI Taxonomy" id="857340"/>
    <lineage>
        <taxon>Eukaryota</taxon>
        <taxon>Fungi</taxon>
        <taxon>Dikarya</taxon>
        <taxon>Ascomycota</taxon>
        <taxon>Pezizomycotina</taxon>
        <taxon>Sordariomycetes</taxon>
        <taxon>Hypocreomycetidae</taxon>
        <taxon>Hypocreales</taxon>
        <taxon>Bionectriaceae</taxon>
        <taxon>Hapsidospora</taxon>
    </lineage>
</organism>
<dbReference type="EMBL" id="JPKY01000012">
    <property type="protein sequence ID" value="KFH47125.1"/>
    <property type="molecule type" value="Genomic_DNA"/>
</dbReference>